<keyword evidence="2" id="KW-0812">Transmembrane</keyword>
<dbReference type="KEGG" id="lbc:LACBIDRAFT_334808"/>
<dbReference type="HOGENOM" id="CLU_093924_0_0_1"/>
<feature type="region of interest" description="Disordered" evidence="1">
    <location>
        <begin position="1"/>
        <end position="27"/>
    </location>
</feature>
<evidence type="ECO:0000256" key="1">
    <source>
        <dbReference type="SAM" id="MobiDB-lite"/>
    </source>
</evidence>
<keyword evidence="4" id="KW-1185">Reference proteome</keyword>
<sequence length="259" mass="28948">MQAPIPVSQNPIHDPLKPSTRVPAGPGLTGEKGYRAYPPVNMAIDHAMCELLPPYIYRPEFLTSLLHAPSNPCKTFSTDWDRKTESVDLGNVMVPGDILQFEGMYLERMAQSSSTSLTWRSIITRQEHIQFYIVYWILHTPRSPDGRPAYHQGVPDLWCIIRFYSRSSIIKFPLELLAYLCAVFGSIAWAACLGIFVLPGAPISRFLLSIGIGVVSEVATLVVWNQWLGYPIKVPLRSVVRLCTQAQSASTVEVFPKSV</sequence>
<evidence type="ECO:0000313" key="3">
    <source>
        <dbReference type="EMBL" id="EDQ99668.1"/>
    </source>
</evidence>
<dbReference type="OrthoDB" id="10381843at2759"/>
<dbReference type="Proteomes" id="UP000001194">
    <property type="component" value="Unassembled WGS sequence"/>
</dbReference>
<protein>
    <submittedName>
        <fullName evidence="3">Predicted protein</fullName>
    </submittedName>
</protein>
<dbReference type="InParanoid" id="B0E0D9"/>
<evidence type="ECO:0000256" key="2">
    <source>
        <dbReference type="SAM" id="Phobius"/>
    </source>
</evidence>
<name>B0E0D9_LACBS</name>
<proteinExistence type="predicted"/>
<organism evidence="4">
    <name type="scientific">Laccaria bicolor (strain S238N-H82 / ATCC MYA-4686)</name>
    <name type="common">Bicoloured deceiver</name>
    <name type="synonym">Laccaria laccata var. bicolor</name>
    <dbReference type="NCBI Taxonomy" id="486041"/>
    <lineage>
        <taxon>Eukaryota</taxon>
        <taxon>Fungi</taxon>
        <taxon>Dikarya</taxon>
        <taxon>Basidiomycota</taxon>
        <taxon>Agaricomycotina</taxon>
        <taxon>Agaricomycetes</taxon>
        <taxon>Agaricomycetidae</taxon>
        <taxon>Agaricales</taxon>
        <taxon>Agaricineae</taxon>
        <taxon>Hydnangiaceae</taxon>
        <taxon>Laccaria</taxon>
    </lineage>
</organism>
<feature type="transmembrane region" description="Helical" evidence="2">
    <location>
        <begin position="176"/>
        <end position="197"/>
    </location>
</feature>
<reference evidence="3 4" key="1">
    <citation type="journal article" date="2008" name="Nature">
        <title>The genome of Laccaria bicolor provides insights into mycorrhizal symbiosis.</title>
        <authorList>
            <person name="Martin F."/>
            <person name="Aerts A."/>
            <person name="Ahren D."/>
            <person name="Brun A."/>
            <person name="Danchin E.G.J."/>
            <person name="Duchaussoy F."/>
            <person name="Gibon J."/>
            <person name="Kohler A."/>
            <person name="Lindquist E."/>
            <person name="Pereda V."/>
            <person name="Salamov A."/>
            <person name="Shapiro H.J."/>
            <person name="Wuyts J."/>
            <person name="Blaudez D."/>
            <person name="Buee M."/>
            <person name="Brokstein P."/>
            <person name="Canbaeck B."/>
            <person name="Cohen D."/>
            <person name="Courty P.E."/>
            <person name="Coutinho P.M."/>
            <person name="Delaruelle C."/>
            <person name="Detter J.C."/>
            <person name="Deveau A."/>
            <person name="DiFazio S."/>
            <person name="Duplessis S."/>
            <person name="Fraissinet-Tachet L."/>
            <person name="Lucic E."/>
            <person name="Frey-Klett P."/>
            <person name="Fourrey C."/>
            <person name="Feussner I."/>
            <person name="Gay G."/>
            <person name="Grimwood J."/>
            <person name="Hoegger P.J."/>
            <person name="Jain P."/>
            <person name="Kilaru S."/>
            <person name="Labbe J."/>
            <person name="Lin Y.C."/>
            <person name="Legue V."/>
            <person name="Le Tacon F."/>
            <person name="Marmeisse R."/>
            <person name="Melayah D."/>
            <person name="Montanini B."/>
            <person name="Muratet M."/>
            <person name="Nehls U."/>
            <person name="Niculita-Hirzel H."/>
            <person name="Oudot-Le Secq M.P."/>
            <person name="Peter M."/>
            <person name="Quesneville H."/>
            <person name="Rajashekar B."/>
            <person name="Reich M."/>
            <person name="Rouhier N."/>
            <person name="Schmutz J."/>
            <person name="Yin T."/>
            <person name="Chalot M."/>
            <person name="Henrissat B."/>
            <person name="Kuees U."/>
            <person name="Lucas S."/>
            <person name="Van de Peer Y."/>
            <person name="Podila G.K."/>
            <person name="Polle A."/>
            <person name="Pukkila P.J."/>
            <person name="Richardson P.M."/>
            <person name="Rouze P."/>
            <person name="Sanders I.R."/>
            <person name="Stajich J.E."/>
            <person name="Tunlid A."/>
            <person name="Tuskan G."/>
            <person name="Grigoriev I.V."/>
        </authorList>
    </citation>
    <scope>NUCLEOTIDE SEQUENCE [LARGE SCALE GENOMIC DNA]</scope>
    <source>
        <strain evidence="4">S238N-H82 / ATCC MYA-4686</strain>
    </source>
</reference>
<accession>B0E0D9</accession>
<dbReference type="EMBL" id="DS547160">
    <property type="protein sequence ID" value="EDQ99668.1"/>
    <property type="molecule type" value="Genomic_DNA"/>
</dbReference>
<dbReference type="GeneID" id="6085315"/>
<evidence type="ECO:0000313" key="4">
    <source>
        <dbReference type="Proteomes" id="UP000001194"/>
    </source>
</evidence>
<dbReference type="RefSeq" id="XP_001889645.1">
    <property type="nucleotide sequence ID" value="XM_001889610.1"/>
</dbReference>
<keyword evidence="2" id="KW-0472">Membrane</keyword>
<dbReference type="AlphaFoldDB" id="B0E0D9"/>
<gene>
    <name evidence="3" type="ORF">LACBIDRAFT_334808</name>
</gene>
<keyword evidence="2" id="KW-1133">Transmembrane helix</keyword>
<feature type="transmembrane region" description="Helical" evidence="2">
    <location>
        <begin position="203"/>
        <end position="224"/>
    </location>
</feature>